<sequence length="149" mass="16071">MTSQFTPRPATEENGFLGPSPVGGGSVVIVRVNHPASIPAAAIEHPSPLPGRQPLNTHLPSPTYPAEGSLPSQLSKHSPLMEDISFTKMTFFHPCWCGSGDSVLACEPKGCQFDSQSEHMPGLWVSPSRSHTRGNHTKMFLFLPPFPSL</sequence>
<name>A0A834ABV5_9CHIR</name>
<dbReference type="EMBL" id="JABVXQ010000005">
    <property type="protein sequence ID" value="KAF6109524.1"/>
    <property type="molecule type" value="Genomic_DNA"/>
</dbReference>
<dbReference type="AlphaFoldDB" id="A0A834ABV5"/>
<dbReference type="Proteomes" id="UP000664940">
    <property type="component" value="Unassembled WGS sequence"/>
</dbReference>
<evidence type="ECO:0000313" key="3">
    <source>
        <dbReference type="Proteomes" id="UP000664940"/>
    </source>
</evidence>
<accession>A0A834ABV5</accession>
<feature type="region of interest" description="Disordered" evidence="1">
    <location>
        <begin position="1"/>
        <end position="20"/>
    </location>
</feature>
<reference evidence="2 3" key="1">
    <citation type="journal article" date="2020" name="Nature">
        <title>Six reference-quality genomes reveal evolution of bat adaptations.</title>
        <authorList>
            <person name="Jebb D."/>
            <person name="Huang Z."/>
            <person name="Pippel M."/>
            <person name="Hughes G.M."/>
            <person name="Lavrichenko K."/>
            <person name="Devanna P."/>
            <person name="Winkler S."/>
            <person name="Jermiin L.S."/>
            <person name="Skirmuntt E.C."/>
            <person name="Katzourakis A."/>
            <person name="Burkitt-Gray L."/>
            <person name="Ray D.A."/>
            <person name="Sullivan K.A.M."/>
            <person name="Roscito J.G."/>
            <person name="Kirilenko B.M."/>
            <person name="Davalos L.M."/>
            <person name="Corthals A.P."/>
            <person name="Power M.L."/>
            <person name="Jones G."/>
            <person name="Ransome R.D."/>
            <person name="Dechmann D.K.N."/>
            <person name="Locatelli A.G."/>
            <person name="Puechmaille S.J."/>
            <person name="Fedrigo O."/>
            <person name="Jarvis E.D."/>
            <person name="Hiller M."/>
            <person name="Vernes S.C."/>
            <person name="Myers E.W."/>
            <person name="Teeling E.C."/>
        </authorList>
    </citation>
    <scope>NUCLEOTIDE SEQUENCE [LARGE SCALE GENOMIC DNA]</scope>
    <source>
        <strain evidence="2">Bat1K_MPI-CBG_1</strain>
    </source>
</reference>
<organism evidence="2 3">
    <name type="scientific">Phyllostomus discolor</name>
    <name type="common">pale spear-nosed bat</name>
    <dbReference type="NCBI Taxonomy" id="89673"/>
    <lineage>
        <taxon>Eukaryota</taxon>
        <taxon>Metazoa</taxon>
        <taxon>Chordata</taxon>
        <taxon>Craniata</taxon>
        <taxon>Vertebrata</taxon>
        <taxon>Euteleostomi</taxon>
        <taxon>Mammalia</taxon>
        <taxon>Eutheria</taxon>
        <taxon>Laurasiatheria</taxon>
        <taxon>Chiroptera</taxon>
        <taxon>Yangochiroptera</taxon>
        <taxon>Phyllostomidae</taxon>
        <taxon>Phyllostominae</taxon>
        <taxon>Phyllostomus</taxon>
    </lineage>
</organism>
<evidence type="ECO:0000256" key="1">
    <source>
        <dbReference type="SAM" id="MobiDB-lite"/>
    </source>
</evidence>
<proteinExistence type="predicted"/>
<gene>
    <name evidence="2" type="ORF">HJG60_010797</name>
</gene>
<protein>
    <submittedName>
        <fullName evidence="2">Uncharacterized protein</fullName>
    </submittedName>
</protein>
<evidence type="ECO:0000313" key="2">
    <source>
        <dbReference type="EMBL" id="KAF6109524.1"/>
    </source>
</evidence>
<feature type="region of interest" description="Disordered" evidence="1">
    <location>
        <begin position="41"/>
        <end position="76"/>
    </location>
</feature>
<comment type="caution">
    <text evidence="2">The sequence shown here is derived from an EMBL/GenBank/DDBJ whole genome shotgun (WGS) entry which is preliminary data.</text>
</comment>